<accession>A0A7W8AE53</accession>
<protein>
    <submittedName>
        <fullName evidence="2">Sugar-specific transcriptional regulator TrmB/DNA-binding CsgD family transcriptional regulator</fullName>
    </submittedName>
</protein>
<evidence type="ECO:0000313" key="2">
    <source>
        <dbReference type="EMBL" id="MBB5084509.1"/>
    </source>
</evidence>
<evidence type="ECO:0000313" key="3">
    <source>
        <dbReference type="Proteomes" id="UP000568380"/>
    </source>
</evidence>
<reference evidence="2 3" key="1">
    <citation type="submission" date="2020-08" db="EMBL/GenBank/DDBJ databases">
        <title>Genomic Encyclopedia of Type Strains, Phase IV (KMG-IV): sequencing the most valuable type-strain genomes for metagenomic binning, comparative biology and taxonomic classification.</title>
        <authorList>
            <person name="Goeker M."/>
        </authorList>
    </citation>
    <scope>NUCLEOTIDE SEQUENCE [LARGE SCALE GENOMIC DNA]</scope>
    <source>
        <strain evidence="2 3">DSM 45385</strain>
    </source>
</reference>
<dbReference type="Pfam" id="PF24217">
    <property type="entry name" value="DUF7436"/>
    <property type="match status" value="1"/>
</dbReference>
<dbReference type="Gene3D" id="1.10.10.10">
    <property type="entry name" value="Winged helix-like DNA-binding domain superfamily/Winged helix DNA-binding domain"/>
    <property type="match status" value="2"/>
</dbReference>
<keyword evidence="3" id="KW-1185">Reference proteome</keyword>
<dbReference type="EMBL" id="JACHIN010000023">
    <property type="protein sequence ID" value="MBB5084509.1"/>
    <property type="molecule type" value="Genomic_DNA"/>
</dbReference>
<feature type="domain" description="HTH luxR-type" evidence="1">
    <location>
        <begin position="257"/>
        <end position="314"/>
    </location>
</feature>
<name>A0A7W8AE53_9ACTN</name>
<dbReference type="InterPro" id="IPR036388">
    <property type="entry name" value="WH-like_DNA-bd_sf"/>
</dbReference>
<dbReference type="GO" id="GO:0006355">
    <property type="term" value="P:regulation of DNA-templated transcription"/>
    <property type="evidence" value="ECO:0007669"/>
    <property type="project" value="InterPro"/>
</dbReference>
<dbReference type="InterPro" id="IPR051797">
    <property type="entry name" value="TrmB-like"/>
</dbReference>
<dbReference type="PANTHER" id="PTHR34293:SF1">
    <property type="entry name" value="HTH-TYPE TRANSCRIPTIONAL REGULATOR TRMBL2"/>
    <property type="match status" value="1"/>
</dbReference>
<dbReference type="InterPro" id="IPR055859">
    <property type="entry name" value="DUF7436"/>
</dbReference>
<dbReference type="InterPro" id="IPR016032">
    <property type="entry name" value="Sig_transdc_resp-reg_C-effctor"/>
</dbReference>
<dbReference type="InterPro" id="IPR002831">
    <property type="entry name" value="Tscrpt_reg_TrmB_N"/>
</dbReference>
<sequence>MLEALGLTDEEEAVYRHLVARPSASAGEIGAALTLPGPRADELARSLAARGLVSTLPGERFCAVPPAVALGALLTVRRDELRTAELALIALAEEHRSAAAGRAIGDLIEVVSGVDALRQRFAQVQHAAKEQVRSFSTAPFVAVPIGENAAEEQGVKRGVSYRVVVERDLLTAPGAAQEAVTSLRQGVQVRVADRLPIKLIMADSALALVPLSTSAGDRPGAVLLHGSGLLAAVEALFEAVWERAYPLRMDASAAGADPDITELDAKILSLLLAGLTDEAVAGQLGLSLRTLQRRIRQLMDLAGVRTRVQLGWQAAQRGWA</sequence>
<proteinExistence type="predicted"/>
<dbReference type="SUPFAM" id="SSF46894">
    <property type="entry name" value="C-terminal effector domain of the bipartite response regulators"/>
    <property type="match status" value="1"/>
</dbReference>
<dbReference type="Pfam" id="PF01978">
    <property type="entry name" value="TrmB"/>
    <property type="match status" value="1"/>
</dbReference>
<gene>
    <name evidence="2" type="ORF">HNR40_010018</name>
</gene>
<evidence type="ECO:0000259" key="1">
    <source>
        <dbReference type="SMART" id="SM00421"/>
    </source>
</evidence>
<dbReference type="RefSeq" id="WP_184974566.1">
    <property type="nucleotide sequence ID" value="NZ_JACHIN010000023.1"/>
</dbReference>
<organism evidence="2 3">
    <name type="scientific">Nonomuraea endophytica</name>
    <dbReference type="NCBI Taxonomy" id="714136"/>
    <lineage>
        <taxon>Bacteria</taxon>
        <taxon>Bacillati</taxon>
        <taxon>Actinomycetota</taxon>
        <taxon>Actinomycetes</taxon>
        <taxon>Streptosporangiales</taxon>
        <taxon>Streptosporangiaceae</taxon>
        <taxon>Nonomuraea</taxon>
    </lineage>
</organism>
<dbReference type="Proteomes" id="UP000568380">
    <property type="component" value="Unassembled WGS sequence"/>
</dbReference>
<dbReference type="InterPro" id="IPR000792">
    <property type="entry name" value="Tscrpt_reg_LuxR_C"/>
</dbReference>
<dbReference type="SMART" id="SM00421">
    <property type="entry name" value="HTH_LUXR"/>
    <property type="match status" value="1"/>
</dbReference>
<dbReference type="GO" id="GO:0003677">
    <property type="term" value="F:DNA binding"/>
    <property type="evidence" value="ECO:0007669"/>
    <property type="project" value="UniProtKB-KW"/>
</dbReference>
<dbReference type="PANTHER" id="PTHR34293">
    <property type="entry name" value="HTH-TYPE TRANSCRIPTIONAL REGULATOR TRMBL2"/>
    <property type="match status" value="1"/>
</dbReference>
<comment type="caution">
    <text evidence="2">The sequence shown here is derived from an EMBL/GenBank/DDBJ whole genome shotgun (WGS) entry which is preliminary data.</text>
</comment>
<keyword evidence="2" id="KW-0238">DNA-binding</keyword>
<dbReference type="AlphaFoldDB" id="A0A7W8AE53"/>